<evidence type="ECO:0000313" key="1">
    <source>
        <dbReference type="EMBL" id="MEW9503619.1"/>
    </source>
</evidence>
<name>A0ABV3Q8L8_9BACL</name>
<organism evidence="1 2">
    <name type="scientific">Jeotgalibacillus marinus</name>
    <dbReference type="NCBI Taxonomy" id="86667"/>
    <lineage>
        <taxon>Bacteria</taxon>
        <taxon>Bacillati</taxon>
        <taxon>Bacillota</taxon>
        <taxon>Bacilli</taxon>
        <taxon>Bacillales</taxon>
        <taxon>Caryophanaceae</taxon>
        <taxon>Jeotgalibacillus</taxon>
    </lineage>
</organism>
<dbReference type="Gene3D" id="2.170.15.10">
    <property type="entry name" value="Proaerolysin, chain A, domain 3"/>
    <property type="match status" value="1"/>
</dbReference>
<protein>
    <submittedName>
        <fullName evidence="1">Uncharacterized protein</fullName>
    </submittedName>
</protein>
<keyword evidence="2" id="KW-1185">Reference proteome</keyword>
<reference evidence="1 2" key="1">
    <citation type="journal article" date="1979" name="Int. J. Syst. Evol. Microbiol.">
        <title>Bacillus globisporus subsp. marinus subsp. nov.</title>
        <authorList>
            <person name="Liu H."/>
        </authorList>
    </citation>
    <scope>NUCLEOTIDE SEQUENCE [LARGE SCALE GENOMIC DNA]</scope>
    <source>
        <strain evidence="1 2">DSM 1297</strain>
    </source>
</reference>
<gene>
    <name evidence="1" type="ORF">AB1471_17990</name>
</gene>
<dbReference type="Proteomes" id="UP001556040">
    <property type="component" value="Unassembled WGS sequence"/>
</dbReference>
<accession>A0ABV3Q8L8</accession>
<dbReference type="SUPFAM" id="SSF56973">
    <property type="entry name" value="Aerolisin/ETX pore-forming domain"/>
    <property type="match status" value="1"/>
</dbReference>
<dbReference type="EMBL" id="JBFMIA010000315">
    <property type="protein sequence ID" value="MEW9503619.1"/>
    <property type="molecule type" value="Genomic_DNA"/>
</dbReference>
<comment type="caution">
    <text evidence="1">The sequence shown here is derived from an EMBL/GenBank/DDBJ whole genome shotgun (WGS) entry which is preliminary data.</text>
</comment>
<proteinExistence type="predicted"/>
<sequence>MTKTWNWGQQNTVSETISTEIPIAVTANTILEVEITMGESKADIPYTGTRK</sequence>
<evidence type="ECO:0000313" key="2">
    <source>
        <dbReference type="Proteomes" id="UP001556040"/>
    </source>
</evidence>